<evidence type="ECO:0000256" key="4">
    <source>
        <dbReference type="ARBA" id="ARBA00022679"/>
    </source>
</evidence>
<evidence type="ECO:0000256" key="8">
    <source>
        <dbReference type="ARBA" id="ARBA00047417"/>
    </source>
</evidence>
<comment type="catalytic activity">
    <reaction evidence="8 11">
        <text>an N-terminal (5-L-glutamyl)-[peptide] + an alpha-amino acid = 5-L-glutamyl amino acid + an N-terminal L-alpha-aminoacyl-[peptide]</text>
        <dbReference type="Rhea" id="RHEA:23904"/>
        <dbReference type="Rhea" id="RHEA-COMP:9780"/>
        <dbReference type="Rhea" id="RHEA-COMP:9795"/>
        <dbReference type="ChEBI" id="CHEBI:77644"/>
        <dbReference type="ChEBI" id="CHEBI:78597"/>
        <dbReference type="ChEBI" id="CHEBI:78599"/>
        <dbReference type="ChEBI" id="CHEBI:78608"/>
        <dbReference type="EC" id="2.3.2.2"/>
    </reaction>
</comment>
<dbReference type="NCBIfam" id="TIGR00066">
    <property type="entry name" value="g_glut_trans"/>
    <property type="match status" value="1"/>
</dbReference>
<dbReference type="UniPathway" id="UPA00204"/>
<evidence type="ECO:0000313" key="13">
    <source>
        <dbReference type="Proteomes" id="UP000183208"/>
    </source>
</evidence>
<feature type="binding site" evidence="10">
    <location>
        <position position="528"/>
    </location>
    <ligand>
        <name>L-glutamate</name>
        <dbReference type="ChEBI" id="CHEBI:29985"/>
    </ligand>
</feature>
<accession>A0A1H4Z3M8</accession>
<comment type="catalytic activity">
    <reaction evidence="1 11">
        <text>an S-substituted glutathione + H2O = an S-substituted L-cysteinylglycine + L-glutamate</text>
        <dbReference type="Rhea" id="RHEA:59468"/>
        <dbReference type="ChEBI" id="CHEBI:15377"/>
        <dbReference type="ChEBI" id="CHEBI:29985"/>
        <dbReference type="ChEBI" id="CHEBI:90779"/>
        <dbReference type="ChEBI" id="CHEBI:143103"/>
        <dbReference type="EC" id="3.4.19.13"/>
    </reaction>
</comment>
<comment type="catalytic activity">
    <reaction evidence="2 11">
        <text>glutathione + H2O = L-cysteinylglycine + L-glutamate</text>
        <dbReference type="Rhea" id="RHEA:28807"/>
        <dbReference type="ChEBI" id="CHEBI:15377"/>
        <dbReference type="ChEBI" id="CHEBI:29985"/>
        <dbReference type="ChEBI" id="CHEBI:57925"/>
        <dbReference type="ChEBI" id="CHEBI:61694"/>
        <dbReference type="EC" id="3.4.19.13"/>
    </reaction>
</comment>
<evidence type="ECO:0000256" key="2">
    <source>
        <dbReference type="ARBA" id="ARBA00001089"/>
    </source>
</evidence>
<protein>
    <recommendedName>
        <fullName evidence="11">Glutathione hydrolase proenzyme</fullName>
        <ecNumber evidence="11">2.3.2.2</ecNumber>
        <ecNumber evidence="11">3.4.19.13</ecNumber>
    </recommendedName>
    <component>
        <recommendedName>
            <fullName evidence="11">Glutathione hydrolase large chain</fullName>
        </recommendedName>
    </component>
    <component>
        <recommendedName>
            <fullName evidence="11">Glutathione hydrolase small chain</fullName>
        </recommendedName>
    </component>
</protein>
<feature type="binding site" evidence="10">
    <location>
        <position position="158"/>
    </location>
    <ligand>
        <name>L-glutamate</name>
        <dbReference type="ChEBI" id="CHEBI:29985"/>
    </ligand>
</feature>
<evidence type="ECO:0000256" key="3">
    <source>
        <dbReference type="ARBA" id="ARBA00009381"/>
    </source>
</evidence>
<name>A0A1H4Z3M8_9BRAD</name>
<keyword evidence="6 11" id="KW-0865">Zymogen</keyword>
<dbReference type="AlphaFoldDB" id="A0A1H4Z3M8"/>
<evidence type="ECO:0000256" key="6">
    <source>
        <dbReference type="ARBA" id="ARBA00023145"/>
    </source>
</evidence>
<dbReference type="InterPro" id="IPR043137">
    <property type="entry name" value="GGT_ssub_C"/>
</dbReference>
<evidence type="ECO:0000256" key="10">
    <source>
        <dbReference type="PIRSR" id="PIRSR600101-2"/>
    </source>
</evidence>
<proteinExistence type="inferred from homology"/>
<feature type="active site" description="Nucleophile" evidence="9">
    <location>
        <position position="435"/>
    </location>
</feature>
<dbReference type="Proteomes" id="UP000183208">
    <property type="component" value="Unassembled WGS sequence"/>
</dbReference>
<dbReference type="InterPro" id="IPR043138">
    <property type="entry name" value="GGT_lsub"/>
</dbReference>
<evidence type="ECO:0000256" key="7">
    <source>
        <dbReference type="ARBA" id="ARBA00023315"/>
    </source>
</evidence>
<dbReference type="EC" id="2.3.2.2" evidence="11"/>
<dbReference type="InterPro" id="IPR029055">
    <property type="entry name" value="Ntn_hydrolases_N"/>
</dbReference>
<dbReference type="GO" id="GO:0006750">
    <property type="term" value="P:glutathione biosynthetic process"/>
    <property type="evidence" value="ECO:0007669"/>
    <property type="project" value="UniProtKB-KW"/>
</dbReference>
<comment type="PTM">
    <text evidence="11">Cleaved by autocatalysis into a large and a small subunit.</text>
</comment>
<feature type="binding site" evidence="10">
    <location>
        <position position="477"/>
    </location>
    <ligand>
        <name>L-glutamate</name>
        <dbReference type="ChEBI" id="CHEBI:29985"/>
    </ligand>
</feature>
<evidence type="ECO:0000256" key="11">
    <source>
        <dbReference type="RuleBase" id="RU368036"/>
    </source>
</evidence>
<comment type="pathway">
    <text evidence="11">Sulfur metabolism; glutathione metabolism.</text>
</comment>
<dbReference type="Pfam" id="PF01019">
    <property type="entry name" value="G_glu_transpept"/>
    <property type="match status" value="1"/>
</dbReference>
<evidence type="ECO:0000256" key="5">
    <source>
        <dbReference type="ARBA" id="ARBA00022801"/>
    </source>
</evidence>
<gene>
    <name evidence="12" type="ORF">SAMN05444171_3566</name>
</gene>
<keyword evidence="7 11" id="KW-0012">Acyltransferase</keyword>
<reference evidence="12 13" key="1">
    <citation type="submission" date="2016-10" db="EMBL/GenBank/DDBJ databases">
        <authorList>
            <person name="de Groot N.N."/>
        </authorList>
    </citation>
    <scope>NUCLEOTIDE SEQUENCE [LARGE SCALE GENOMIC DNA]</scope>
    <source>
        <strain evidence="12 13">GAS522</strain>
    </source>
</reference>
<dbReference type="EMBL" id="FNTI01000001">
    <property type="protein sequence ID" value="SED24557.1"/>
    <property type="molecule type" value="Genomic_DNA"/>
</dbReference>
<comment type="similarity">
    <text evidence="3 11">Belongs to the gamma-glutamyltransferase family.</text>
</comment>
<dbReference type="InterPro" id="IPR000101">
    <property type="entry name" value="GGT_peptidase"/>
</dbReference>
<feature type="binding site" evidence="10">
    <location>
        <begin position="453"/>
        <end position="455"/>
    </location>
    <ligand>
        <name>L-glutamate</name>
        <dbReference type="ChEBI" id="CHEBI:29985"/>
    </ligand>
</feature>
<dbReference type="PANTHER" id="PTHR43199:SF1">
    <property type="entry name" value="GLUTATHIONE HYDROLASE PROENZYME"/>
    <property type="match status" value="1"/>
</dbReference>
<dbReference type="Gene3D" id="1.10.246.130">
    <property type="match status" value="1"/>
</dbReference>
<evidence type="ECO:0000256" key="1">
    <source>
        <dbReference type="ARBA" id="ARBA00001049"/>
    </source>
</evidence>
<comment type="subunit">
    <text evidence="11">This enzyme consists of two polypeptide chains, which are synthesized in precursor form from a single polypeptide.</text>
</comment>
<dbReference type="Gene3D" id="3.60.20.40">
    <property type="match status" value="1"/>
</dbReference>
<dbReference type="SUPFAM" id="SSF56235">
    <property type="entry name" value="N-terminal nucleophile aminohydrolases (Ntn hydrolases)"/>
    <property type="match status" value="1"/>
</dbReference>
<dbReference type="GO" id="GO:0036374">
    <property type="term" value="F:glutathione hydrolase activity"/>
    <property type="evidence" value="ECO:0007669"/>
    <property type="project" value="UniProtKB-UniRule"/>
</dbReference>
<organism evidence="12 13">
    <name type="scientific">Bradyrhizobium lablabi</name>
    <dbReference type="NCBI Taxonomy" id="722472"/>
    <lineage>
        <taxon>Bacteria</taxon>
        <taxon>Pseudomonadati</taxon>
        <taxon>Pseudomonadota</taxon>
        <taxon>Alphaproteobacteria</taxon>
        <taxon>Hyphomicrobiales</taxon>
        <taxon>Nitrobacteraceae</taxon>
        <taxon>Bradyrhizobium</taxon>
    </lineage>
</organism>
<dbReference type="PANTHER" id="PTHR43199">
    <property type="entry name" value="GLUTATHIONE HYDROLASE"/>
    <property type="match status" value="1"/>
</dbReference>
<keyword evidence="4 11" id="KW-0808">Transferase</keyword>
<keyword evidence="11" id="KW-0317">Glutathione biosynthesis</keyword>
<dbReference type="GO" id="GO:0006751">
    <property type="term" value="P:glutathione catabolic process"/>
    <property type="evidence" value="ECO:0007669"/>
    <property type="project" value="UniProtKB-UniRule"/>
</dbReference>
<evidence type="ECO:0000256" key="9">
    <source>
        <dbReference type="PIRSR" id="PIRSR600101-1"/>
    </source>
</evidence>
<keyword evidence="5 11" id="KW-0378">Hydrolase</keyword>
<sequence>MQSRWDPVTRRRFARRMRSHIACVTHACAVARRYTGSNCGGFLMAVFSSGWRAKISALVLAFACVVPAVAQERQVYSPPDLTTVHAAPAEHGMVVAQEKLAAQVGADILRQGGNAVDAAVATGFAMAVTYPRAGNIGGGGFMVIHSAERHEDVAIDYRETAPAATTRDIYLGPDGKPDAEKSRNSALGIGVPGTVAGLTLALEKYGSGRFTLAQILKPAIELARDGFVVTDDMADTLPDMYRRMARWPNSAKVFSHVDGTPLYDGDRLIQPDLAATLSAIAENGSRAFYEGPIAEKLAKAVSNAGGIMTPEDLKSYQAVIRSPVRGNYRGYDIVSMPLPSSGGTVLLETLNILEGFPMSDMKQGSAPSLHVIIEAMKRAYADRARYLGDPAFVNAPADILISKDYAAKQRAAIDLARATPAEALMAKTPREGSNTTHYSVVDSSGNAVSNTYTLNFPYGVGLVADGIGVLLNNELDDFTAAPGASNAFGLVGFEANLPGPGKRPLSSMSPTIVLKDGRPVLVTGTPGGSRIISAVVQIVVDVLDYKMDVAAAVAAPRVHHQWMPDRVLVERGFPSDVLDDLKAKGHEVVEPLGQTSANSIAVTANGLLGAPDPRTRGTTAAGQ</sequence>
<feature type="binding site" evidence="10">
    <location>
        <begin position="506"/>
        <end position="507"/>
    </location>
    <ligand>
        <name>L-glutamate</name>
        <dbReference type="ChEBI" id="CHEBI:29985"/>
    </ligand>
</feature>
<dbReference type="InterPro" id="IPR055262">
    <property type="entry name" value="GGT_CS"/>
</dbReference>
<evidence type="ECO:0000313" key="12">
    <source>
        <dbReference type="EMBL" id="SED24557.1"/>
    </source>
</evidence>
<dbReference type="GO" id="GO:0103068">
    <property type="term" value="F:leukotriene C4 gamma-glutamyl transferase activity"/>
    <property type="evidence" value="ECO:0007669"/>
    <property type="project" value="UniProtKB-EC"/>
</dbReference>
<dbReference type="PRINTS" id="PR01210">
    <property type="entry name" value="GGTRANSPTASE"/>
</dbReference>
<dbReference type="InterPro" id="IPR051792">
    <property type="entry name" value="GGT_bact"/>
</dbReference>
<dbReference type="EC" id="3.4.19.13" evidence="11"/>
<dbReference type="PROSITE" id="PS00462">
    <property type="entry name" value="G_GLU_TRANSPEPTIDASE"/>
    <property type="match status" value="1"/>
</dbReference>